<dbReference type="EMBL" id="JAHRHJ020000011">
    <property type="protein sequence ID" value="KAH9296257.1"/>
    <property type="molecule type" value="Genomic_DNA"/>
</dbReference>
<evidence type="ECO:0000313" key="2">
    <source>
        <dbReference type="EMBL" id="KAH9296257.1"/>
    </source>
</evidence>
<evidence type="ECO:0000313" key="3">
    <source>
        <dbReference type="Proteomes" id="UP000824469"/>
    </source>
</evidence>
<evidence type="ECO:0000256" key="1">
    <source>
        <dbReference type="SAM" id="SignalP"/>
    </source>
</evidence>
<dbReference type="Proteomes" id="UP000824469">
    <property type="component" value="Unassembled WGS sequence"/>
</dbReference>
<proteinExistence type="predicted"/>
<dbReference type="Gene3D" id="1.25.40.10">
    <property type="entry name" value="Tetratricopeptide repeat domain"/>
    <property type="match status" value="1"/>
</dbReference>
<comment type="caution">
    <text evidence="2">The sequence shown here is derived from an EMBL/GenBank/DDBJ whole genome shotgun (WGS) entry which is preliminary data.</text>
</comment>
<dbReference type="PANTHER" id="PTHR47928:SF207">
    <property type="entry name" value="PENTATRICOPEPTIDE REPEAT-CONTAINING PROTEIN"/>
    <property type="match status" value="1"/>
</dbReference>
<feature type="non-terminal residue" evidence="2">
    <location>
        <position position="1"/>
    </location>
</feature>
<feature type="signal peptide" evidence="1">
    <location>
        <begin position="1"/>
        <end position="23"/>
    </location>
</feature>
<dbReference type="PANTHER" id="PTHR47928">
    <property type="entry name" value="REPEAT-CONTAINING PROTEIN, PUTATIVE-RELATED"/>
    <property type="match status" value="1"/>
</dbReference>
<dbReference type="InterPro" id="IPR011990">
    <property type="entry name" value="TPR-like_helical_dom_sf"/>
</dbReference>
<gene>
    <name evidence="2" type="ORF">KI387_039845</name>
</gene>
<evidence type="ECO:0008006" key="4">
    <source>
        <dbReference type="Google" id="ProtNLM"/>
    </source>
</evidence>
<reference evidence="2 3" key="1">
    <citation type="journal article" date="2021" name="Nat. Plants">
        <title>The Taxus genome provides insights into paclitaxel biosynthesis.</title>
        <authorList>
            <person name="Xiong X."/>
            <person name="Gou J."/>
            <person name="Liao Q."/>
            <person name="Li Y."/>
            <person name="Zhou Q."/>
            <person name="Bi G."/>
            <person name="Li C."/>
            <person name="Du R."/>
            <person name="Wang X."/>
            <person name="Sun T."/>
            <person name="Guo L."/>
            <person name="Liang H."/>
            <person name="Lu P."/>
            <person name="Wu Y."/>
            <person name="Zhang Z."/>
            <person name="Ro D.K."/>
            <person name="Shang Y."/>
            <person name="Huang S."/>
            <person name="Yan J."/>
        </authorList>
    </citation>
    <scope>NUCLEOTIDE SEQUENCE [LARGE SCALE GENOMIC DNA]</scope>
    <source>
        <strain evidence="2">Ta-2019</strain>
    </source>
</reference>
<keyword evidence="3" id="KW-1185">Reference proteome</keyword>
<dbReference type="InterPro" id="IPR050421">
    <property type="entry name" value="PPR"/>
</dbReference>
<feature type="chain" id="PRO_5041227372" description="Pentatricopeptide repeat-containing protein" evidence="1">
    <location>
        <begin position="24"/>
        <end position="115"/>
    </location>
</feature>
<accession>A0AA38CFW5</accession>
<protein>
    <recommendedName>
        <fullName evidence="4">Pentatricopeptide repeat-containing protein</fullName>
    </recommendedName>
</protein>
<dbReference type="AlphaFoldDB" id="A0AA38CFW5"/>
<sequence>MWSYGTYPDHVSFIFVLLAFSHAGSVHEGCKYFDGMSASYRIMPRINHYVCMIDILGRAGMLKACEVFDKMPSKIMVSWLQDLRLCTKGGRSHSIQTTTIRNHLIMLNKWWVESR</sequence>
<keyword evidence="1" id="KW-0732">Signal</keyword>
<name>A0AA38CFW5_TAXCH</name>
<organism evidence="2 3">
    <name type="scientific">Taxus chinensis</name>
    <name type="common">Chinese yew</name>
    <name type="synonym">Taxus wallichiana var. chinensis</name>
    <dbReference type="NCBI Taxonomy" id="29808"/>
    <lineage>
        <taxon>Eukaryota</taxon>
        <taxon>Viridiplantae</taxon>
        <taxon>Streptophyta</taxon>
        <taxon>Embryophyta</taxon>
        <taxon>Tracheophyta</taxon>
        <taxon>Spermatophyta</taxon>
        <taxon>Pinopsida</taxon>
        <taxon>Pinidae</taxon>
        <taxon>Conifers II</taxon>
        <taxon>Cupressales</taxon>
        <taxon>Taxaceae</taxon>
        <taxon>Taxus</taxon>
    </lineage>
</organism>